<feature type="transmembrane region" description="Helical" evidence="1">
    <location>
        <begin position="15"/>
        <end position="33"/>
    </location>
</feature>
<organism evidence="2 3">
    <name type="scientific">Magnetospirillum sulfuroxidans</name>
    <dbReference type="NCBI Taxonomy" id="611300"/>
    <lineage>
        <taxon>Bacteria</taxon>
        <taxon>Pseudomonadati</taxon>
        <taxon>Pseudomonadota</taxon>
        <taxon>Alphaproteobacteria</taxon>
        <taxon>Rhodospirillales</taxon>
        <taxon>Rhodospirillaceae</taxon>
        <taxon>Magnetospirillum</taxon>
    </lineage>
</organism>
<accession>A0ABS5IER8</accession>
<keyword evidence="1" id="KW-0472">Membrane</keyword>
<protein>
    <recommendedName>
        <fullName evidence="4">Biopolymer transport protein ExbD/TolR</fullName>
    </recommendedName>
</protein>
<evidence type="ECO:0008006" key="4">
    <source>
        <dbReference type="Google" id="ProtNLM"/>
    </source>
</evidence>
<sequence>MNNANMRREGLRPPTSALDMALITIFIVLTMVTPDARKVLFTQADVASRPTDHASQLSPLILMPVPTGELITYTTQNGENFTYQQVLDLPHERLKDGVALAIPKDHPITEYVDAATPFLNAKISVGLATLAKQKEAQR</sequence>
<evidence type="ECO:0000313" key="2">
    <source>
        <dbReference type="EMBL" id="MBR9972905.1"/>
    </source>
</evidence>
<dbReference type="Proteomes" id="UP000680714">
    <property type="component" value="Unassembled WGS sequence"/>
</dbReference>
<comment type="caution">
    <text evidence="2">The sequence shown here is derived from an EMBL/GenBank/DDBJ whole genome shotgun (WGS) entry which is preliminary data.</text>
</comment>
<reference evidence="2 3" key="1">
    <citation type="submission" date="2021-04" db="EMBL/GenBank/DDBJ databases">
        <title>Magnetospirillum sulfuroxidans sp. nov., a facultative chemolithoautotrophic sulfur-oxidizing alphaproteobacterium isolated from freshwater sediment and proposals for Paramagetospirillum gen. nov., and Magnetospirillaceae fam. nov.</title>
        <authorList>
            <person name="Koziaeva V."/>
            <person name="Geelhoed J.S."/>
            <person name="Sorokin D.Y."/>
            <person name="Grouzdev D.S."/>
        </authorList>
    </citation>
    <scope>NUCLEOTIDE SEQUENCE [LARGE SCALE GENOMIC DNA]</scope>
    <source>
        <strain evidence="2 3">J10</strain>
    </source>
</reference>
<dbReference type="RefSeq" id="WP_211550132.1">
    <property type="nucleotide sequence ID" value="NZ_JAGTUF010000015.1"/>
</dbReference>
<keyword evidence="1" id="KW-0812">Transmembrane</keyword>
<keyword evidence="3" id="KW-1185">Reference proteome</keyword>
<proteinExistence type="predicted"/>
<gene>
    <name evidence="2" type="ORF">KEC16_14370</name>
</gene>
<evidence type="ECO:0000256" key="1">
    <source>
        <dbReference type="SAM" id="Phobius"/>
    </source>
</evidence>
<name>A0ABS5IER8_9PROT</name>
<dbReference type="EMBL" id="JAGTUF010000015">
    <property type="protein sequence ID" value="MBR9972905.1"/>
    <property type="molecule type" value="Genomic_DNA"/>
</dbReference>
<evidence type="ECO:0000313" key="3">
    <source>
        <dbReference type="Proteomes" id="UP000680714"/>
    </source>
</evidence>
<keyword evidence="1" id="KW-1133">Transmembrane helix</keyword>